<protein>
    <submittedName>
        <fullName evidence="1">Uncharacterized protein</fullName>
    </submittedName>
</protein>
<accession>A0ABP8X5E1</accession>
<evidence type="ECO:0000313" key="1">
    <source>
        <dbReference type="EMBL" id="GAA4700012.1"/>
    </source>
</evidence>
<keyword evidence="2" id="KW-1185">Reference proteome</keyword>
<proteinExistence type="predicted"/>
<gene>
    <name evidence="1" type="ORF">GCM10023349_15670</name>
</gene>
<comment type="caution">
    <text evidence="1">The sequence shown here is derived from an EMBL/GenBank/DDBJ whole genome shotgun (WGS) entry which is preliminary data.</text>
</comment>
<reference evidence="2" key="1">
    <citation type="journal article" date="2019" name="Int. J. Syst. Evol. Microbiol.">
        <title>The Global Catalogue of Microorganisms (GCM) 10K type strain sequencing project: providing services to taxonomists for standard genome sequencing and annotation.</title>
        <authorList>
            <consortium name="The Broad Institute Genomics Platform"/>
            <consortium name="The Broad Institute Genome Sequencing Center for Infectious Disease"/>
            <person name="Wu L."/>
            <person name="Ma J."/>
        </authorList>
    </citation>
    <scope>NUCLEOTIDE SEQUENCE [LARGE SCALE GENOMIC DNA]</scope>
    <source>
        <strain evidence="2">JCM 18531</strain>
    </source>
</reference>
<dbReference type="EMBL" id="BAABKM010000002">
    <property type="protein sequence ID" value="GAA4700012.1"/>
    <property type="molecule type" value="Genomic_DNA"/>
</dbReference>
<dbReference type="Proteomes" id="UP001499974">
    <property type="component" value="Unassembled WGS sequence"/>
</dbReference>
<evidence type="ECO:0000313" key="2">
    <source>
        <dbReference type="Proteomes" id="UP001499974"/>
    </source>
</evidence>
<sequence length="434" mass="46617">MYAETGAAMRAPLAELLRQHRTQHRLGDSPSQRAEAGYEIRRYRHTILAWCSQALDSVSPLTFSNQPSARANPFHVAGAGQGTSPAGELGRSIDLALTHDRAPRATIDQLTTPTGHPHVELWRQVARAAALAEHDTAPAIASTMTAPQAQAVVADVAAIVQALVVLDQRHHNTPEWQHLPQSGHLGWAALAASLDVNLGQPDYTVDRLGWHPRVKAIPGPARPGILGVLQAQHNLVVKLGSALPSTVHLRYVIDSQRLLSRHLTPFASRIDNRLAEHWNNRADTYADLQRQFRSISGLLGTGGGAAAAEGANAVARLRSLPADTIVEPRVLGGLQLLFGRLDQHIADLVEDGIASGAFAQRIRLPRPSETDDLVAPDRDQLAPVDAVDNRGLIDTVRSLAAPGSKPRATPGASRAELHAALVHRPERRPSGLAL</sequence>
<organism evidence="1 2">
    <name type="scientific">Nocardioides conyzicola</name>
    <dbReference type="NCBI Taxonomy" id="1651781"/>
    <lineage>
        <taxon>Bacteria</taxon>
        <taxon>Bacillati</taxon>
        <taxon>Actinomycetota</taxon>
        <taxon>Actinomycetes</taxon>
        <taxon>Propionibacteriales</taxon>
        <taxon>Nocardioidaceae</taxon>
        <taxon>Nocardioides</taxon>
    </lineage>
</organism>
<name>A0ABP8X5E1_9ACTN</name>